<dbReference type="PANTHER" id="PTHR44259:SF114">
    <property type="entry name" value="OS06G0707300 PROTEIN"/>
    <property type="match status" value="1"/>
</dbReference>
<evidence type="ECO:0008006" key="3">
    <source>
        <dbReference type="Google" id="ProtNLM"/>
    </source>
</evidence>
<reference evidence="2" key="1">
    <citation type="journal article" date="2012" name="Nat. Biotechnol.">
        <title>Reference genome sequence of the model plant Setaria.</title>
        <authorList>
            <person name="Bennetzen J.L."/>
            <person name="Schmutz J."/>
            <person name="Wang H."/>
            <person name="Percifield R."/>
            <person name="Hawkins J."/>
            <person name="Pontaroli A.C."/>
            <person name="Estep M."/>
            <person name="Feng L."/>
            <person name="Vaughn J.N."/>
            <person name="Grimwood J."/>
            <person name="Jenkins J."/>
            <person name="Barry K."/>
            <person name="Lindquist E."/>
            <person name="Hellsten U."/>
            <person name="Deshpande S."/>
            <person name="Wang X."/>
            <person name="Wu X."/>
            <person name="Mitros T."/>
            <person name="Triplett J."/>
            <person name="Yang X."/>
            <person name="Ye C.Y."/>
            <person name="Mauro-Herrera M."/>
            <person name="Wang L."/>
            <person name="Li P."/>
            <person name="Sharma M."/>
            <person name="Sharma R."/>
            <person name="Ronald P.C."/>
            <person name="Panaud O."/>
            <person name="Kellogg E.A."/>
            <person name="Brutnell T.P."/>
            <person name="Doust A.N."/>
            <person name="Tuskan G.A."/>
            <person name="Rokhsar D."/>
            <person name="Devos K.M."/>
        </authorList>
    </citation>
    <scope>NUCLEOTIDE SEQUENCE [LARGE SCALE GENOMIC DNA]</scope>
    <source>
        <strain evidence="2">cv. Yugu1</strain>
    </source>
</reference>
<reference evidence="1" key="2">
    <citation type="submission" date="2018-08" db="UniProtKB">
        <authorList>
            <consortium name="EnsemblPlants"/>
        </authorList>
    </citation>
    <scope>IDENTIFICATION</scope>
    <source>
        <strain evidence="1">Yugu1</strain>
    </source>
</reference>
<dbReference type="EnsemblPlants" id="KQL03814">
    <property type="protein sequence ID" value="KQL03814"/>
    <property type="gene ID" value="SETIT_003957mg"/>
</dbReference>
<evidence type="ECO:0000313" key="1">
    <source>
        <dbReference type="EnsemblPlants" id="KQL03814"/>
    </source>
</evidence>
<dbReference type="InterPro" id="IPR050942">
    <property type="entry name" value="F-box_BR-signaling"/>
</dbReference>
<organism evidence="1 2">
    <name type="scientific">Setaria italica</name>
    <name type="common">Foxtail millet</name>
    <name type="synonym">Panicum italicum</name>
    <dbReference type="NCBI Taxonomy" id="4555"/>
    <lineage>
        <taxon>Eukaryota</taxon>
        <taxon>Viridiplantae</taxon>
        <taxon>Streptophyta</taxon>
        <taxon>Embryophyta</taxon>
        <taxon>Tracheophyta</taxon>
        <taxon>Spermatophyta</taxon>
        <taxon>Magnoliopsida</taxon>
        <taxon>Liliopsida</taxon>
        <taxon>Poales</taxon>
        <taxon>Poaceae</taxon>
        <taxon>PACMAD clade</taxon>
        <taxon>Panicoideae</taxon>
        <taxon>Panicodae</taxon>
        <taxon>Paniceae</taxon>
        <taxon>Cenchrinae</taxon>
        <taxon>Setaria</taxon>
    </lineage>
</organism>
<accession>K3XPX7</accession>
<dbReference type="InParanoid" id="K3XPX7"/>
<proteinExistence type="predicted"/>
<protein>
    <recommendedName>
        <fullName evidence="3">F-box domain-containing protein</fullName>
    </recommendedName>
</protein>
<keyword evidence="2" id="KW-1185">Reference proteome</keyword>
<evidence type="ECO:0000313" key="2">
    <source>
        <dbReference type="Proteomes" id="UP000004995"/>
    </source>
</evidence>
<dbReference type="Gramene" id="KQL03814">
    <property type="protein sequence ID" value="KQL03814"/>
    <property type="gene ID" value="SETIT_003957mg"/>
</dbReference>
<dbReference type="AlphaFoldDB" id="K3XPX7"/>
<name>K3XPX7_SETIT</name>
<dbReference type="Proteomes" id="UP000004995">
    <property type="component" value="Unassembled WGS sequence"/>
</dbReference>
<dbReference type="HOGENOM" id="CLU_2019231_0_0_1"/>
<sequence>MVPSYANLMPDLIVSIATKINDARDFIRFKAVCKSWNCARSGEARPFDPWILKSEDIGESGAMTFTSVVNHRLFEVSFLTLAGKKTSFIGCDGSGCLVAVDDKDGTSSLLLNPLSPREHIILP</sequence>
<dbReference type="PANTHER" id="PTHR44259">
    <property type="entry name" value="OS07G0183000 PROTEIN-RELATED"/>
    <property type="match status" value="1"/>
</dbReference>
<dbReference type="EMBL" id="AGNK02002801">
    <property type="status" value="NOT_ANNOTATED_CDS"/>
    <property type="molecule type" value="Genomic_DNA"/>
</dbReference>